<reference evidence="2 3" key="1">
    <citation type="submission" date="2024-09" db="EMBL/GenBank/DDBJ databases">
        <title>Genome sequencing and assembly of Phytophthora oleae, isolate VK10A, causative agent of rot of olive drupes.</title>
        <authorList>
            <person name="Conti Taguali S."/>
            <person name="Riolo M."/>
            <person name="La Spada F."/>
            <person name="Cacciola S.O."/>
            <person name="Dionisio G."/>
        </authorList>
    </citation>
    <scope>NUCLEOTIDE SEQUENCE [LARGE SCALE GENOMIC DNA]</scope>
    <source>
        <strain evidence="2 3">VK10A</strain>
    </source>
</reference>
<evidence type="ECO:0000313" key="3">
    <source>
        <dbReference type="Proteomes" id="UP001632037"/>
    </source>
</evidence>
<proteinExistence type="predicted"/>
<protein>
    <submittedName>
        <fullName evidence="2">Uncharacterized protein</fullName>
    </submittedName>
</protein>
<organism evidence="2 3">
    <name type="scientific">Phytophthora oleae</name>
    <dbReference type="NCBI Taxonomy" id="2107226"/>
    <lineage>
        <taxon>Eukaryota</taxon>
        <taxon>Sar</taxon>
        <taxon>Stramenopiles</taxon>
        <taxon>Oomycota</taxon>
        <taxon>Peronosporomycetes</taxon>
        <taxon>Peronosporales</taxon>
        <taxon>Peronosporaceae</taxon>
        <taxon>Phytophthora</taxon>
    </lineage>
</organism>
<name>A0ABD3FC02_9STRA</name>
<accession>A0ABD3FC02</accession>
<sequence>MTENASVTMRDDTFPQYGEKSKPGRHWGLENSNLLSHSSNKNENSALVMVMLKDAGSWGEGRSAADFFELLGSFDYPKERGG</sequence>
<evidence type="ECO:0000313" key="2">
    <source>
        <dbReference type="EMBL" id="KAL3663957.1"/>
    </source>
</evidence>
<feature type="region of interest" description="Disordered" evidence="1">
    <location>
        <begin position="1"/>
        <end position="35"/>
    </location>
</feature>
<keyword evidence="3" id="KW-1185">Reference proteome</keyword>
<evidence type="ECO:0000256" key="1">
    <source>
        <dbReference type="SAM" id="MobiDB-lite"/>
    </source>
</evidence>
<comment type="caution">
    <text evidence="2">The sequence shown here is derived from an EMBL/GenBank/DDBJ whole genome shotgun (WGS) entry which is preliminary data.</text>
</comment>
<dbReference type="Proteomes" id="UP001632037">
    <property type="component" value="Unassembled WGS sequence"/>
</dbReference>
<dbReference type="AlphaFoldDB" id="A0ABD3FC02"/>
<dbReference type="EMBL" id="JBIMZQ010000025">
    <property type="protein sequence ID" value="KAL3663957.1"/>
    <property type="molecule type" value="Genomic_DNA"/>
</dbReference>
<gene>
    <name evidence="2" type="ORF">V7S43_010846</name>
</gene>